<name>A0AAD4MSK5_9BILA</name>
<feature type="signal peptide" evidence="1">
    <location>
        <begin position="1"/>
        <end position="18"/>
    </location>
</feature>
<accession>A0AAD4MSK5</accession>
<comment type="caution">
    <text evidence="2">The sequence shown here is derived from an EMBL/GenBank/DDBJ whole genome shotgun (WGS) entry which is preliminary data.</text>
</comment>
<dbReference type="Proteomes" id="UP001201812">
    <property type="component" value="Unassembled WGS sequence"/>
</dbReference>
<gene>
    <name evidence="2" type="ORF">DdX_15523</name>
</gene>
<reference evidence="2" key="1">
    <citation type="submission" date="2022-01" db="EMBL/GenBank/DDBJ databases">
        <title>Genome Sequence Resource for Two Populations of Ditylenchus destructor, the Migratory Endoparasitic Phytonematode.</title>
        <authorList>
            <person name="Zhang H."/>
            <person name="Lin R."/>
            <person name="Xie B."/>
        </authorList>
    </citation>
    <scope>NUCLEOTIDE SEQUENCE</scope>
    <source>
        <strain evidence="2">BazhouSP</strain>
    </source>
</reference>
<sequence length="200" mass="22532">MSYYFILLILALISLANAYYGPGHRNTPEKEILNAKIKEEFPEILAITSPGGHDNLRETLGDMFEGIPLFQFPYNNLHILHALDGVVVLSTEQRRTEFRRIGRIPNLLAPLLPSPEYEQAGEIDDPSKIYNFMGELAERYVELLKEEGENKEIHVVPIAMVKDVPYKYKSRSIIFFGVLGKRSGSTNNLTGIAGLVAKIK</sequence>
<protein>
    <submittedName>
        <fullName evidence="2">Uncharacterized protein</fullName>
    </submittedName>
</protein>
<keyword evidence="3" id="KW-1185">Reference proteome</keyword>
<organism evidence="2 3">
    <name type="scientific">Ditylenchus destructor</name>
    <dbReference type="NCBI Taxonomy" id="166010"/>
    <lineage>
        <taxon>Eukaryota</taxon>
        <taxon>Metazoa</taxon>
        <taxon>Ecdysozoa</taxon>
        <taxon>Nematoda</taxon>
        <taxon>Chromadorea</taxon>
        <taxon>Rhabditida</taxon>
        <taxon>Tylenchina</taxon>
        <taxon>Tylenchomorpha</taxon>
        <taxon>Sphaerularioidea</taxon>
        <taxon>Anguinidae</taxon>
        <taxon>Anguininae</taxon>
        <taxon>Ditylenchus</taxon>
    </lineage>
</organism>
<evidence type="ECO:0000313" key="2">
    <source>
        <dbReference type="EMBL" id="KAI1702341.1"/>
    </source>
</evidence>
<keyword evidence="1" id="KW-0732">Signal</keyword>
<evidence type="ECO:0000313" key="3">
    <source>
        <dbReference type="Proteomes" id="UP001201812"/>
    </source>
</evidence>
<proteinExistence type="predicted"/>
<evidence type="ECO:0000256" key="1">
    <source>
        <dbReference type="SAM" id="SignalP"/>
    </source>
</evidence>
<feature type="chain" id="PRO_5042170510" evidence="1">
    <location>
        <begin position="19"/>
        <end position="200"/>
    </location>
</feature>
<dbReference type="EMBL" id="JAKKPZ010000100">
    <property type="protein sequence ID" value="KAI1702341.1"/>
    <property type="molecule type" value="Genomic_DNA"/>
</dbReference>
<dbReference type="AlphaFoldDB" id="A0AAD4MSK5"/>